<dbReference type="InterPro" id="IPR053134">
    <property type="entry name" value="RNA-dir_DNA_polymerase"/>
</dbReference>
<sequence length="93" mass="10448">MCTDFTITNKAFSKECYPLPNIVQLVDSSVGYKVVDILDAFRGYHQIFMAEEDVEKMTFVIIGKARGGDILQLYLAISEHGLSSVLIEEEDKV</sequence>
<dbReference type="Gene3D" id="3.10.10.10">
    <property type="entry name" value="HIV Type 1 Reverse Transcriptase, subunit A, domain 1"/>
    <property type="match status" value="1"/>
</dbReference>
<evidence type="ECO:0000313" key="1">
    <source>
        <dbReference type="EMBL" id="GAA0164629.1"/>
    </source>
</evidence>
<dbReference type="Gene3D" id="3.30.70.270">
    <property type="match status" value="1"/>
</dbReference>
<reference evidence="1 2" key="1">
    <citation type="submission" date="2024-01" db="EMBL/GenBank/DDBJ databases">
        <title>The complete chloroplast genome sequence of Lithospermum erythrorhizon: insights into the phylogenetic relationship among Boraginaceae species and the maternal lineages of purple gromwells.</title>
        <authorList>
            <person name="Okada T."/>
            <person name="Watanabe K."/>
        </authorList>
    </citation>
    <scope>NUCLEOTIDE SEQUENCE [LARGE SCALE GENOMIC DNA]</scope>
</reference>
<dbReference type="InterPro" id="IPR043128">
    <property type="entry name" value="Rev_trsase/Diguanyl_cyclase"/>
</dbReference>
<dbReference type="PANTHER" id="PTHR24559:SF444">
    <property type="entry name" value="REVERSE TRANSCRIPTASE DOMAIN-CONTAINING PROTEIN"/>
    <property type="match status" value="1"/>
</dbReference>
<dbReference type="PANTHER" id="PTHR24559">
    <property type="entry name" value="TRANSPOSON TY3-I GAG-POL POLYPROTEIN"/>
    <property type="match status" value="1"/>
</dbReference>
<gene>
    <name evidence="1" type="ORF">LIER_20221</name>
</gene>
<dbReference type="Proteomes" id="UP001454036">
    <property type="component" value="Unassembled WGS sequence"/>
</dbReference>
<dbReference type="SUPFAM" id="SSF56672">
    <property type="entry name" value="DNA/RNA polymerases"/>
    <property type="match status" value="1"/>
</dbReference>
<dbReference type="AlphaFoldDB" id="A0AAV3QKN9"/>
<protein>
    <submittedName>
        <fullName evidence="1">Uncharacterized protein</fullName>
    </submittedName>
</protein>
<proteinExistence type="predicted"/>
<name>A0AAV3QKN9_LITER</name>
<evidence type="ECO:0000313" key="2">
    <source>
        <dbReference type="Proteomes" id="UP001454036"/>
    </source>
</evidence>
<accession>A0AAV3QKN9</accession>
<dbReference type="EMBL" id="BAABME010005110">
    <property type="protein sequence ID" value="GAA0164629.1"/>
    <property type="molecule type" value="Genomic_DNA"/>
</dbReference>
<comment type="caution">
    <text evidence="1">The sequence shown here is derived from an EMBL/GenBank/DDBJ whole genome shotgun (WGS) entry which is preliminary data.</text>
</comment>
<keyword evidence="2" id="KW-1185">Reference proteome</keyword>
<organism evidence="1 2">
    <name type="scientific">Lithospermum erythrorhizon</name>
    <name type="common">Purple gromwell</name>
    <name type="synonym">Lithospermum officinale var. erythrorhizon</name>
    <dbReference type="NCBI Taxonomy" id="34254"/>
    <lineage>
        <taxon>Eukaryota</taxon>
        <taxon>Viridiplantae</taxon>
        <taxon>Streptophyta</taxon>
        <taxon>Embryophyta</taxon>
        <taxon>Tracheophyta</taxon>
        <taxon>Spermatophyta</taxon>
        <taxon>Magnoliopsida</taxon>
        <taxon>eudicotyledons</taxon>
        <taxon>Gunneridae</taxon>
        <taxon>Pentapetalae</taxon>
        <taxon>asterids</taxon>
        <taxon>lamiids</taxon>
        <taxon>Boraginales</taxon>
        <taxon>Boraginaceae</taxon>
        <taxon>Boraginoideae</taxon>
        <taxon>Lithospermeae</taxon>
        <taxon>Lithospermum</taxon>
    </lineage>
</organism>
<dbReference type="InterPro" id="IPR043502">
    <property type="entry name" value="DNA/RNA_pol_sf"/>
</dbReference>